<feature type="domain" description="JmjC" evidence="6">
    <location>
        <begin position="192"/>
        <end position="366"/>
    </location>
</feature>
<accession>A0AAD6IXY9</accession>
<organism evidence="7 8">
    <name type="scientific">Drechslerella dactyloides</name>
    <name type="common">Nematode-trapping fungus</name>
    <name type="synonym">Arthrobotrys dactyloides</name>
    <dbReference type="NCBI Taxonomy" id="74499"/>
    <lineage>
        <taxon>Eukaryota</taxon>
        <taxon>Fungi</taxon>
        <taxon>Dikarya</taxon>
        <taxon>Ascomycota</taxon>
        <taxon>Pezizomycotina</taxon>
        <taxon>Orbiliomycetes</taxon>
        <taxon>Orbiliales</taxon>
        <taxon>Orbiliaceae</taxon>
        <taxon>Drechslerella</taxon>
    </lineage>
</organism>
<protein>
    <recommendedName>
        <fullName evidence="6">JmjC domain-containing protein</fullName>
    </recommendedName>
</protein>
<proteinExistence type="predicted"/>
<evidence type="ECO:0000313" key="8">
    <source>
        <dbReference type="Proteomes" id="UP001221413"/>
    </source>
</evidence>
<feature type="compositionally biased region" description="Low complexity" evidence="5">
    <location>
        <begin position="1320"/>
        <end position="1339"/>
    </location>
</feature>
<gene>
    <name evidence="7" type="ORF">Dda_4583</name>
</gene>
<dbReference type="Pfam" id="PF10497">
    <property type="entry name" value="zf-4CXXC_R1"/>
    <property type="match status" value="1"/>
</dbReference>
<dbReference type="InterPro" id="IPR018866">
    <property type="entry name" value="Znf-4CXXC_R1"/>
</dbReference>
<feature type="compositionally biased region" description="Basic residues" evidence="5">
    <location>
        <begin position="1473"/>
        <end position="1482"/>
    </location>
</feature>
<feature type="region of interest" description="Disordered" evidence="5">
    <location>
        <begin position="1044"/>
        <end position="1232"/>
    </location>
</feature>
<feature type="compositionally biased region" description="Pro residues" evidence="5">
    <location>
        <begin position="41"/>
        <end position="50"/>
    </location>
</feature>
<keyword evidence="2" id="KW-0805">Transcription regulation</keyword>
<feature type="region of interest" description="Disordered" evidence="5">
    <location>
        <begin position="696"/>
        <end position="746"/>
    </location>
</feature>
<dbReference type="SUPFAM" id="SSF51197">
    <property type="entry name" value="Clavaminate synthase-like"/>
    <property type="match status" value="1"/>
</dbReference>
<evidence type="ECO:0000256" key="2">
    <source>
        <dbReference type="ARBA" id="ARBA00023015"/>
    </source>
</evidence>
<feature type="compositionally biased region" description="Low complexity" evidence="5">
    <location>
        <begin position="1491"/>
        <end position="1506"/>
    </location>
</feature>
<feature type="compositionally biased region" description="Acidic residues" evidence="5">
    <location>
        <begin position="1530"/>
        <end position="1541"/>
    </location>
</feature>
<dbReference type="InterPro" id="IPR003347">
    <property type="entry name" value="JmjC_dom"/>
</dbReference>
<dbReference type="Proteomes" id="UP001221413">
    <property type="component" value="Unassembled WGS sequence"/>
</dbReference>
<evidence type="ECO:0000256" key="5">
    <source>
        <dbReference type="SAM" id="MobiDB-lite"/>
    </source>
</evidence>
<comment type="subcellular location">
    <subcellularLocation>
        <location evidence="1">Nucleus</location>
    </subcellularLocation>
</comment>
<feature type="region of interest" description="Disordered" evidence="5">
    <location>
        <begin position="1252"/>
        <end position="1541"/>
    </location>
</feature>
<name>A0AAD6IXY9_DREDA</name>
<dbReference type="EMBL" id="JAQGDS010000005">
    <property type="protein sequence ID" value="KAJ6260357.1"/>
    <property type="molecule type" value="Genomic_DNA"/>
</dbReference>
<feature type="compositionally biased region" description="Acidic residues" evidence="5">
    <location>
        <begin position="1306"/>
        <end position="1315"/>
    </location>
</feature>
<comment type="caution">
    <text evidence="7">The sequence shown here is derived from an EMBL/GenBank/DDBJ whole genome shotgun (WGS) entry which is preliminary data.</text>
</comment>
<dbReference type="SMART" id="SM00384">
    <property type="entry name" value="AT_hook"/>
    <property type="match status" value="3"/>
</dbReference>
<feature type="compositionally biased region" description="Low complexity" evidence="5">
    <location>
        <begin position="1444"/>
        <end position="1464"/>
    </location>
</feature>
<feature type="compositionally biased region" description="Basic and acidic residues" evidence="5">
    <location>
        <begin position="990"/>
        <end position="1000"/>
    </location>
</feature>
<evidence type="ECO:0000256" key="4">
    <source>
        <dbReference type="ARBA" id="ARBA00023242"/>
    </source>
</evidence>
<keyword evidence="4" id="KW-0539">Nucleus</keyword>
<feature type="region of interest" description="Disordered" evidence="5">
    <location>
        <begin position="837"/>
        <end position="883"/>
    </location>
</feature>
<feature type="region of interest" description="Disordered" evidence="5">
    <location>
        <begin position="33"/>
        <end position="54"/>
    </location>
</feature>
<dbReference type="PROSITE" id="PS51184">
    <property type="entry name" value="JMJC"/>
    <property type="match status" value="1"/>
</dbReference>
<evidence type="ECO:0000259" key="6">
    <source>
        <dbReference type="PROSITE" id="PS51184"/>
    </source>
</evidence>
<feature type="compositionally biased region" description="Polar residues" evidence="5">
    <location>
        <begin position="1404"/>
        <end position="1435"/>
    </location>
</feature>
<feature type="region of interest" description="Disordered" evidence="5">
    <location>
        <begin position="972"/>
        <end position="1006"/>
    </location>
</feature>
<feature type="compositionally biased region" description="Basic and acidic residues" evidence="5">
    <location>
        <begin position="1044"/>
        <end position="1058"/>
    </location>
</feature>
<keyword evidence="8" id="KW-1185">Reference proteome</keyword>
<feature type="compositionally biased region" description="Acidic residues" evidence="5">
    <location>
        <begin position="1180"/>
        <end position="1196"/>
    </location>
</feature>
<dbReference type="InterPro" id="IPR017956">
    <property type="entry name" value="AT_hook_DNA-bd_motif"/>
</dbReference>
<dbReference type="SMART" id="SM00558">
    <property type="entry name" value="JmjC"/>
    <property type="match status" value="1"/>
</dbReference>
<feature type="compositionally biased region" description="Polar residues" evidence="5">
    <location>
        <begin position="850"/>
        <end position="862"/>
    </location>
</feature>
<keyword evidence="3" id="KW-0804">Transcription</keyword>
<evidence type="ECO:0000256" key="3">
    <source>
        <dbReference type="ARBA" id="ARBA00023163"/>
    </source>
</evidence>
<evidence type="ECO:0000313" key="7">
    <source>
        <dbReference type="EMBL" id="KAJ6260357.1"/>
    </source>
</evidence>
<dbReference type="GO" id="GO:0005634">
    <property type="term" value="C:nucleus"/>
    <property type="evidence" value="ECO:0007669"/>
    <property type="project" value="UniProtKB-SubCell"/>
</dbReference>
<reference evidence="7" key="1">
    <citation type="submission" date="2023-01" db="EMBL/GenBank/DDBJ databases">
        <title>The chitinases involved in constricting ring structure development in the nematode-trapping fungus Drechslerella dactyloides.</title>
        <authorList>
            <person name="Wang R."/>
            <person name="Zhang L."/>
            <person name="Tang P."/>
            <person name="Li S."/>
            <person name="Liang L."/>
        </authorList>
    </citation>
    <scope>NUCLEOTIDE SEQUENCE</scope>
    <source>
        <strain evidence="7">YMF1.00031</strain>
    </source>
</reference>
<feature type="region of interest" description="Disordered" evidence="5">
    <location>
        <begin position="922"/>
        <end position="958"/>
    </location>
</feature>
<sequence>MPNSRTQNRVARDFTNEQLAYWDSRFQEVIQRSSTASAAVMPPPGPPKPRMAPRQEAAPFVPISPTINIPLLVSSTPNFKPIQRIDARRINANNIESLQAMIHEHVVTKGIPLVIENWHLRSDWPKWIFNVEWLKSNHGTDQVNIRDIPNKADIPMTFGHYLNNMAKLTSKFTPSNYAGHQQRLYGKDLDCPPVWRSSLANLLPESTFYLSSRADLMSSLPNDARAENMMCYVGHEGTYTPAHIEMCATLGQNIMISASQDGANSEKGSSLWFMTQMADRDVVAEYWLGTLGHDLSIEAHFASIEDLRKAPFTVYVLEQRVGDYVLVPPLAPHQVWNRGTYTVKAAWNRTTVETLEHAMRETLPKIRMVCRDEQYKTRAIVYDTLLNYTKVLANGDENEMKLFPPTIKSDYMKLYNMFTTVLLDECFSPLLPKETKVELIPNEYNVTCSFCRGNIFNRFLSCKRCPPSMEGLEDDPYDVCMDCYARGRSCFCVSGLEWVEQHSWFELLRNHEKFRLRVTAILKEVDQSAVGPPQFSEALANMNRERKSLARVCQEALRKRPYLDPDTLDNPDDEKEIAKKKREGKLLNCHPCGYWHPSWKAMLCTTKDCGKAYCFGNLWRAFDMDPFDDCLAKHHWKCPVCLGFCSCGRCRKKPNYNPYVPKGTILGAVTKHVADPRSVESLVDFGKGNVGWLTNGVSGGKRKRGEGDTDNVDSLSKWDGDFGAPDTAEPDGANGAEEPPFPDEFNDQNIVAEPIEYKAHFSAAGLDVASIPIDPALGMGYSDPFGSYQSGTNGDYVKIFENPPELPFSPSRYHRVAETVMMHQDGDVAEAMDAAHQGPVHGFGGDHHPPSSSDVHMQSNGNHDFPVWNRPQDAPAPGQSNLSTLEKNPLAFLAAAGLMRSQEQEDELSSTQAWNNSYQETYSYDRPNLHPTETFGSDAEHDAEHDAEQDAPSEPYGLTGILSAYHTQIDPSLAAEGDNGNGKAKKPGMSRKERAERVQGDLEAGPAERTGVAEWVKNMKSKKSRKRKGSLIVTLKISPEAWKRHEAEIEKEKEEKAKKLAARFGQDEVSTDLTPDPKRRRLDGSAMSPKKGRPPGSRRMYTEVSDEEDDEGRRYNDLESDGEAEVMPKKTSRSTRTGELVDGLTFETGRRTSLNKSSRPPARNGLLISALAFRRNDATDAPEDEDDGSISGDNEDVSAVSPVHQAAKSASVAEKTAAAQEEEKSDIDDGVLRPGSAAYRAAIAKALQDAKRMALAAAEGRSPPALSVYSSEAQSRAESQEPEDESLGFEIAIGEGRLVAMHENGTDDEESEDDSPPPVQVVKSPPKPLGNKLKPGLRPSKPLSKGGRPKKIAGNSTPKTPAATSTSKSNGTPKTPATTSTAKRGRPRKETNVGETLSPDLDMTSATSPPTKRARNSNYSFTPINNTPAAGTTSKPRGRPKRNVSTPTGSVSAPSPAPSSVSVPLKNKDSTPKKKGRPRKHSTAGSDKVASKPARAAAKAKPAAPAVDPTSLDASRSRNVIELLRHSPPPEEDDDGDDDWF</sequence>
<dbReference type="GO" id="GO:0003677">
    <property type="term" value="F:DNA binding"/>
    <property type="evidence" value="ECO:0007669"/>
    <property type="project" value="InterPro"/>
</dbReference>
<dbReference type="Pfam" id="PF02373">
    <property type="entry name" value="JmjC"/>
    <property type="match status" value="1"/>
</dbReference>
<feature type="compositionally biased region" description="Basic and acidic residues" evidence="5">
    <location>
        <begin position="938"/>
        <end position="948"/>
    </location>
</feature>
<dbReference type="Gene3D" id="2.60.120.650">
    <property type="entry name" value="Cupin"/>
    <property type="match status" value="1"/>
</dbReference>
<feature type="compositionally biased region" description="Low complexity" evidence="5">
    <location>
        <begin position="1356"/>
        <end position="1382"/>
    </location>
</feature>
<evidence type="ECO:0000256" key="1">
    <source>
        <dbReference type="ARBA" id="ARBA00004123"/>
    </source>
</evidence>